<evidence type="ECO:0000256" key="8">
    <source>
        <dbReference type="ARBA" id="ARBA00022977"/>
    </source>
</evidence>
<dbReference type="SUPFAM" id="SSF53613">
    <property type="entry name" value="Ribokinase-like"/>
    <property type="match status" value="1"/>
</dbReference>
<dbReference type="InterPro" id="IPR004399">
    <property type="entry name" value="HMP/HMP-P_kinase_dom"/>
</dbReference>
<dbReference type="PANTHER" id="PTHR20858:SF17">
    <property type="entry name" value="HYDROXYMETHYLPYRIMIDINE_PHOSPHOMETHYLPYRIMIDINE KINASE THI20-RELATED"/>
    <property type="match status" value="1"/>
</dbReference>
<comment type="pathway">
    <text evidence="3">Cofactor biosynthesis; thiamine diphosphate biosynthesis; 4-amino-2-methyl-5-diphosphomethylpyrimidine from 5-amino-1-(5-phospho-D-ribosyl)imidazole: step 3/3.</text>
</comment>
<comment type="catalytic activity">
    <reaction evidence="2">
        <text>4-amino-2-methyl-5-(phosphooxymethyl)pyrimidine + ATP = 4-amino-2-methyl-5-(diphosphooxymethyl)pyrimidine + ADP</text>
        <dbReference type="Rhea" id="RHEA:19893"/>
        <dbReference type="ChEBI" id="CHEBI:30616"/>
        <dbReference type="ChEBI" id="CHEBI:57841"/>
        <dbReference type="ChEBI" id="CHEBI:58354"/>
        <dbReference type="ChEBI" id="CHEBI:456216"/>
        <dbReference type="EC" id="2.7.4.7"/>
    </reaction>
</comment>
<comment type="catalytic activity">
    <reaction evidence="1">
        <text>4-amino-5-hydroxymethyl-2-methylpyrimidine + ATP = 4-amino-2-methyl-5-(phosphooxymethyl)pyrimidine + ADP + H(+)</text>
        <dbReference type="Rhea" id="RHEA:23096"/>
        <dbReference type="ChEBI" id="CHEBI:15378"/>
        <dbReference type="ChEBI" id="CHEBI:16892"/>
        <dbReference type="ChEBI" id="CHEBI:30616"/>
        <dbReference type="ChEBI" id="CHEBI:58354"/>
        <dbReference type="ChEBI" id="CHEBI:456216"/>
        <dbReference type="EC" id="2.7.1.49"/>
    </reaction>
</comment>
<dbReference type="GO" id="GO:0008972">
    <property type="term" value="F:phosphomethylpyrimidine kinase activity"/>
    <property type="evidence" value="ECO:0007669"/>
    <property type="project" value="UniProtKB-EC"/>
</dbReference>
<name>A0ABS4SA25_9BACI</name>
<accession>A0ABS4SA25</accession>
<comment type="pathway">
    <text evidence="9">Cofactor biosynthesis; thiamine diphosphate biosynthesis; 4-amino-2-methyl-5-diphosphomethylpyrimidine from 5-amino-1-(5-phospho-D-ribosyl)imidazole: step 2/3.</text>
</comment>
<dbReference type="PANTHER" id="PTHR20858">
    <property type="entry name" value="PHOSPHOMETHYLPYRIMIDINE KINASE"/>
    <property type="match status" value="1"/>
</dbReference>
<reference evidence="13 14" key="1">
    <citation type="submission" date="2021-03" db="EMBL/GenBank/DDBJ databases">
        <title>Genomic Encyclopedia of Type Strains, Phase IV (KMG-IV): sequencing the most valuable type-strain genomes for metagenomic binning, comparative biology and taxonomic classification.</title>
        <authorList>
            <person name="Goeker M."/>
        </authorList>
    </citation>
    <scope>NUCLEOTIDE SEQUENCE [LARGE SCALE GENOMIC DNA]</scope>
    <source>
        <strain evidence="13 14">DSM 25790</strain>
    </source>
</reference>
<evidence type="ECO:0000256" key="11">
    <source>
        <dbReference type="ARBA" id="ARBA00043176"/>
    </source>
</evidence>
<evidence type="ECO:0000256" key="1">
    <source>
        <dbReference type="ARBA" id="ARBA00000151"/>
    </source>
</evidence>
<evidence type="ECO:0000256" key="3">
    <source>
        <dbReference type="ARBA" id="ARBA00004769"/>
    </source>
</evidence>
<sequence>MKYATSSALTIAGTDPTGGAGIQADLKSFQEREVYGMSVVTSVVAQNTLGVQSIEHLSVSFIEKQLESVFNDIVPDVVKTGMIATPEMMEVVSHAIKSNHVPYVLDPVMVAKSGDHLMDKESRQTIREALVPLSTVITPNIPEAEELLEVSIQSTEDAEIAAKRIVEELGAQSAIVKGGHFAGDAIDILFDGKKIYKFPTERINTKHTHGTGCTYSAVIAAEIAKGKSIYESVAIAKQFITDAIRFSLEIGRGNGPTNHWGYRLQGVPENKTKEAN</sequence>
<keyword evidence="14" id="KW-1185">Reference proteome</keyword>
<keyword evidence="13" id="KW-0808">Transferase</keyword>
<evidence type="ECO:0000259" key="12">
    <source>
        <dbReference type="Pfam" id="PF08543"/>
    </source>
</evidence>
<evidence type="ECO:0000256" key="5">
    <source>
        <dbReference type="ARBA" id="ARBA00012135"/>
    </source>
</evidence>
<dbReference type="Proteomes" id="UP001519294">
    <property type="component" value="Unassembled WGS sequence"/>
</dbReference>
<evidence type="ECO:0000256" key="2">
    <source>
        <dbReference type="ARBA" id="ARBA00000565"/>
    </source>
</evidence>
<dbReference type="RefSeq" id="WP_029266195.1">
    <property type="nucleotide sequence ID" value="NZ_JAGIKX010000024.1"/>
</dbReference>
<evidence type="ECO:0000256" key="10">
    <source>
        <dbReference type="ARBA" id="ARBA00042102"/>
    </source>
</evidence>
<evidence type="ECO:0000313" key="14">
    <source>
        <dbReference type="Proteomes" id="UP001519294"/>
    </source>
</evidence>
<evidence type="ECO:0000313" key="13">
    <source>
        <dbReference type="EMBL" id="MBP2258366.1"/>
    </source>
</evidence>
<evidence type="ECO:0000256" key="7">
    <source>
        <dbReference type="ARBA" id="ARBA00019161"/>
    </source>
</evidence>
<dbReference type="EC" id="2.7.4.7" evidence="6"/>
<dbReference type="GO" id="GO:0008902">
    <property type="term" value="F:hydroxymethylpyrimidine kinase activity"/>
    <property type="evidence" value="ECO:0007669"/>
    <property type="project" value="UniProtKB-EC"/>
</dbReference>
<protein>
    <recommendedName>
        <fullName evidence="7">Hydroxymethylpyrimidine/phosphomethylpyrimidine kinase</fullName>
        <ecNumber evidence="5">2.7.1.49</ecNumber>
        <ecNumber evidence="6">2.7.4.7</ecNumber>
    </recommendedName>
    <alternativeName>
        <fullName evidence="10">Hydroxymethylpyrimidine kinase</fullName>
    </alternativeName>
    <alternativeName>
        <fullName evidence="11">Hydroxymethylpyrimidine phosphate kinase</fullName>
    </alternativeName>
</protein>
<feature type="domain" description="Pyridoxamine kinase/Phosphomethylpyrimidine kinase" evidence="12">
    <location>
        <begin position="15"/>
        <end position="258"/>
    </location>
</feature>
<dbReference type="Pfam" id="PF08543">
    <property type="entry name" value="Phos_pyr_kin"/>
    <property type="match status" value="1"/>
</dbReference>
<dbReference type="EMBL" id="JAGIKX010000024">
    <property type="protein sequence ID" value="MBP2258366.1"/>
    <property type="molecule type" value="Genomic_DNA"/>
</dbReference>
<keyword evidence="13" id="KW-0418">Kinase</keyword>
<evidence type="ECO:0000256" key="6">
    <source>
        <dbReference type="ARBA" id="ARBA00012963"/>
    </source>
</evidence>
<dbReference type="CDD" id="cd01169">
    <property type="entry name" value="HMPP_kinase"/>
    <property type="match status" value="1"/>
</dbReference>
<dbReference type="Gene3D" id="3.40.1190.20">
    <property type="match status" value="1"/>
</dbReference>
<dbReference type="NCBIfam" id="TIGR00097">
    <property type="entry name" value="HMP-P_kinase"/>
    <property type="match status" value="1"/>
</dbReference>
<gene>
    <name evidence="13" type="ORF">J2Z81_002349</name>
</gene>
<proteinExistence type="inferred from homology"/>
<evidence type="ECO:0000256" key="4">
    <source>
        <dbReference type="ARBA" id="ARBA00009879"/>
    </source>
</evidence>
<dbReference type="EC" id="2.7.1.49" evidence="5"/>
<dbReference type="InterPro" id="IPR029056">
    <property type="entry name" value="Ribokinase-like"/>
</dbReference>
<evidence type="ECO:0000256" key="9">
    <source>
        <dbReference type="ARBA" id="ARBA00037917"/>
    </source>
</evidence>
<organism evidence="13 14">
    <name type="scientific">Virgibacillus alimentarius</name>
    <dbReference type="NCBI Taxonomy" id="698769"/>
    <lineage>
        <taxon>Bacteria</taxon>
        <taxon>Bacillati</taxon>
        <taxon>Bacillota</taxon>
        <taxon>Bacilli</taxon>
        <taxon>Bacillales</taxon>
        <taxon>Bacillaceae</taxon>
        <taxon>Virgibacillus</taxon>
    </lineage>
</organism>
<comment type="similarity">
    <text evidence="4">Belongs to the ThiD family.</text>
</comment>
<keyword evidence="8" id="KW-0784">Thiamine biosynthesis</keyword>
<comment type="caution">
    <text evidence="13">The sequence shown here is derived from an EMBL/GenBank/DDBJ whole genome shotgun (WGS) entry which is preliminary data.</text>
</comment>
<dbReference type="InterPro" id="IPR013749">
    <property type="entry name" value="PM/HMP-P_kinase-1"/>
</dbReference>